<dbReference type="EC" id="3.2.1.39" evidence="3"/>
<dbReference type="SUPFAM" id="SSF49899">
    <property type="entry name" value="Concanavalin A-like lectins/glucanases"/>
    <property type="match status" value="1"/>
</dbReference>
<protein>
    <recommendedName>
        <fullName evidence="3">glucan endo-1,3-beta-D-glucosidase</fullName>
        <ecNumber evidence="3">3.2.1.39</ecNumber>
    </recommendedName>
</protein>
<dbReference type="Pfam" id="PF10290">
    <property type="entry name" value="YJL171C_Tos1_N"/>
    <property type="match status" value="1"/>
</dbReference>
<evidence type="ECO:0000256" key="9">
    <source>
        <dbReference type="SAM" id="SignalP"/>
    </source>
</evidence>
<dbReference type="PANTHER" id="PTHR31737">
    <property type="entry name" value="PROTEIN TOS1"/>
    <property type="match status" value="1"/>
</dbReference>
<dbReference type="OMA" id="WAGSKFF"/>
<dbReference type="RefSeq" id="XP_067751913.1">
    <property type="nucleotide sequence ID" value="XM_067883999.1"/>
</dbReference>
<keyword evidence="4 9" id="KW-0732">Signal</keyword>
<dbReference type="VEuPathDB" id="FungiDB:KRP23_1340"/>
<name>H3GSH5_PHYRM</name>
<feature type="compositionally biased region" description="Low complexity" evidence="8">
    <location>
        <begin position="87"/>
        <end position="108"/>
    </location>
</feature>
<dbReference type="Proteomes" id="UP000005238">
    <property type="component" value="Unassembled WGS sequence"/>
</dbReference>
<dbReference type="GeneID" id="94219903"/>
<dbReference type="InterPro" id="IPR013320">
    <property type="entry name" value="ConA-like_dom_sf"/>
</dbReference>
<evidence type="ECO:0000256" key="5">
    <source>
        <dbReference type="ARBA" id="ARBA00022801"/>
    </source>
</evidence>
<dbReference type="HOGENOM" id="CLU_030276_5_0_1"/>
<dbReference type="InterPro" id="IPR018805">
    <property type="entry name" value="YJL171C/Tos1_C"/>
</dbReference>
<keyword evidence="5" id="KW-0378">Hydrolase</keyword>
<dbReference type="Pfam" id="PF10287">
    <property type="entry name" value="YJL171C_Tos1_C"/>
    <property type="match status" value="1"/>
</dbReference>
<feature type="domain" description="Cell wall protein YJL171C/Tos1 N-terminal" evidence="11">
    <location>
        <begin position="124"/>
        <end position="174"/>
    </location>
</feature>
<evidence type="ECO:0000313" key="13">
    <source>
        <dbReference type="Proteomes" id="UP000005238"/>
    </source>
</evidence>
<dbReference type="EnsemblProtists" id="Phyra79952">
    <property type="protein sequence ID" value="Phyra79952"/>
    <property type="gene ID" value="Phyra79952"/>
</dbReference>
<dbReference type="InterPro" id="IPR018807">
    <property type="entry name" value="YJL171C/Tos1_N"/>
</dbReference>
<feature type="chain" id="PRO_5003586577" description="glucan endo-1,3-beta-D-glucosidase" evidence="9">
    <location>
        <begin position="17"/>
        <end position="417"/>
    </location>
</feature>
<reference evidence="13" key="1">
    <citation type="journal article" date="2006" name="Science">
        <title>Phytophthora genome sequences uncover evolutionary origins and mechanisms of pathogenesis.</title>
        <authorList>
            <person name="Tyler B.M."/>
            <person name="Tripathy S."/>
            <person name="Zhang X."/>
            <person name="Dehal P."/>
            <person name="Jiang R.H."/>
            <person name="Aerts A."/>
            <person name="Arredondo F.D."/>
            <person name="Baxter L."/>
            <person name="Bensasson D."/>
            <person name="Beynon J.L."/>
            <person name="Chapman J."/>
            <person name="Damasceno C.M."/>
            <person name="Dorrance A.E."/>
            <person name="Dou D."/>
            <person name="Dickerman A.W."/>
            <person name="Dubchak I.L."/>
            <person name="Garbelotto M."/>
            <person name="Gijzen M."/>
            <person name="Gordon S.G."/>
            <person name="Govers F."/>
            <person name="Grunwald N.J."/>
            <person name="Huang W."/>
            <person name="Ivors K.L."/>
            <person name="Jones R.W."/>
            <person name="Kamoun S."/>
            <person name="Krampis K."/>
            <person name="Lamour K.H."/>
            <person name="Lee M.K."/>
            <person name="McDonald W.H."/>
            <person name="Medina M."/>
            <person name="Meijer H.J."/>
            <person name="Nordberg E.K."/>
            <person name="Maclean D.J."/>
            <person name="Ospina-Giraldo M.D."/>
            <person name="Morris P.F."/>
            <person name="Phuntumart V."/>
            <person name="Putnam N.H."/>
            <person name="Rash S."/>
            <person name="Rose J.K."/>
            <person name="Sakihama Y."/>
            <person name="Salamov A.A."/>
            <person name="Savidor A."/>
            <person name="Scheuring C.F."/>
            <person name="Smith B.M."/>
            <person name="Sobral B.W."/>
            <person name="Terry A."/>
            <person name="Torto-Alalibo T.A."/>
            <person name="Win J."/>
            <person name="Xu Z."/>
            <person name="Zhang H."/>
            <person name="Grigoriev I.V."/>
            <person name="Rokhsar D.S."/>
            <person name="Boore J.L."/>
        </authorList>
    </citation>
    <scope>NUCLEOTIDE SEQUENCE [LARGE SCALE GENOMIC DNA]</scope>
    <source>
        <strain evidence="13">Pr102</strain>
    </source>
</reference>
<evidence type="ECO:0000256" key="2">
    <source>
        <dbReference type="ARBA" id="ARBA00006055"/>
    </source>
</evidence>
<keyword evidence="13" id="KW-1185">Reference proteome</keyword>
<dbReference type="AlphaFoldDB" id="H3GSH5"/>
<evidence type="ECO:0000256" key="3">
    <source>
        <dbReference type="ARBA" id="ARBA00012780"/>
    </source>
</evidence>
<dbReference type="InParanoid" id="H3GSH5"/>
<feature type="signal peptide" evidence="9">
    <location>
        <begin position="1"/>
        <end position="16"/>
    </location>
</feature>
<dbReference type="VEuPathDB" id="FungiDB:KRP22_1295"/>
<dbReference type="OrthoDB" id="118256at2759"/>
<dbReference type="eggNOG" id="ENOG502SM0J">
    <property type="taxonomic scope" value="Eukaryota"/>
</dbReference>
<dbReference type="PANTHER" id="PTHR31737:SF2">
    <property type="entry name" value="PROTEIN TOS1"/>
    <property type="match status" value="1"/>
</dbReference>
<feature type="compositionally biased region" description="Low complexity" evidence="8">
    <location>
        <begin position="35"/>
        <end position="72"/>
    </location>
</feature>
<feature type="region of interest" description="Disordered" evidence="8">
    <location>
        <begin position="35"/>
        <end position="108"/>
    </location>
</feature>
<dbReference type="GO" id="GO:0042973">
    <property type="term" value="F:glucan endo-1,3-beta-D-glucosidase activity"/>
    <property type="evidence" value="ECO:0007669"/>
    <property type="project" value="UniProtKB-EC"/>
</dbReference>
<comment type="catalytic activity">
    <reaction evidence="1">
        <text>Hydrolysis of (1-&gt;3)-beta-D-glucosidic linkages in (1-&gt;3)-beta-D-glucans.</text>
        <dbReference type="EC" id="3.2.1.39"/>
    </reaction>
</comment>
<dbReference type="EMBL" id="DS566041">
    <property type="status" value="NOT_ANNOTATED_CDS"/>
    <property type="molecule type" value="Genomic_DNA"/>
</dbReference>
<evidence type="ECO:0000259" key="11">
    <source>
        <dbReference type="Pfam" id="PF10290"/>
    </source>
</evidence>
<dbReference type="Gene3D" id="2.60.120.200">
    <property type="match status" value="1"/>
</dbReference>
<evidence type="ECO:0000256" key="6">
    <source>
        <dbReference type="ARBA" id="ARBA00023295"/>
    </source>
</evidence>
<dbReference type="GO" id="GO:0071555">
    <property type="term" value="P:cell wall organization"/>
    <property type="evidence" value="ECO:0007669"/>
    <property type="project" value="UniProtKB-KW"/>
</dbReference>
<evidence type="ECO:0000313" key="12">
    <source>
        <dbReference type="EnsemblProtists" id="Phyra79952"/>
    </source>
</evidence>
<sequence>MKVYGMFLMAAAMASAVSAGAGKICDMDPAPVATPAATTGTPATEAPVVETEAPVTETEAPVTQDDTTQQTDVAGEADTSVAGSGDATQGSDATQQTTQQSTISGAAQSSAGTVSSAYSYTGVNCGGPGSYDQVTDIGSCTKSSVTTTSPVSPLDSGVTLAFRGPMTISNIAVFDGNNGTWSKVSSYENGGAATNMVFLNNENVDYTGAGSPEGFCEANGAGVAQQSTPFTGTLAAATNPKSGAILASEATGAEVHIMTENQCGVDVECEGAYDTDGTAFQGWTGGKKIFVTKVSMENGGSPDVPAIWMLPDQVTHSGQYGCNCRGVGPAGGCGELDIAEVLEKDTSFVATHFYFYDGTYNPGNDQFAQRPTSGPATYVTIVDQDYGVKVLAIGADDFDFSCGSITDDVVSQWEAAE</sequence>
<organism evidence="12 13">
    <name type="scientific">Phytophthora ramorum</name>
    <name type="common">Sudden oak death agent</name>
    <dbReference type="NCBI Taxonomy" id="164328"/>
    <lineage>
        <taxon>Eukaryota</taxon>
        <taxon>Sar</taxon>
        <taxon>Stramenopiles</taxon>
        <taxon>Oomycota</taxon>
        <taxon>Peronosporomycetes</taxon>
        <taxon>Peronosporales</taxon>
        <taxon>Peronosporaceae</taxon>
        <taxon>Phytophthora</taxon>
    </lineage>
</organism>
<evidence type="ECO:0000256" key="4">
    <source>
        <dbReference type="ARBA" id="ARBA00022729"/>
    </source>
</evidence>
<evidence type="ECO:0000256" key="8">
    <source>
        <dbReference type="SAM" id="MobiDB-lite"/>
    </source>
</evidence>
<keyword evidence="7" id="KW-0961">Cell wall biogenesis/degradation</keyword>
<keyword evidence="6" id="KW-0326">Glycosidase</keyword>
<comment type="similarity">
    <text evidence="2">Belongs to the PGA52 family.</text>
</comment>
<reference evidence="12" key="2">
    <citation type="submission" date="2015-06" db="UniProtKB">
        <authorList>
            <consortium name="EnsemblProtists"/>
        </authorList>
    </citation>
    <scope>IDENTIFICATION</scope>
    <source>
        <strain evidence="12">Pr102</strain>
    </source>
</reference>
<feature type="domain" description="Cell wall protein YJL171C/Tos1 C-terminal" evidence="10">
    <location>
        <begin position="179"/>
        <end position="413"/>
    </location>
</feature>
<evidence type="ECO:0000256" key="1">
    <source>
        <dbReference type="ARBA" id="ARBA00000382"/>
    </source>
</evidence>
<accession>H3GSH5</accession>
<evidence type="ECO:0000259" key="10">
    <source>
        <dbReference type="Pfam" id="PF10287"/>
    </source>
</evidence>
<proteinExistence type="inferred from homology"/>
<evidence type="ECO:0000256" key="7">
    <source>
        <dbReference type="ARBA" id="ARBA00023316"/>
    </source>
</evidence>